<name>A0A3D9ZRD4_9ACTN</name>
<evidence type="ECO:0000313" key="2">
    <source>
        <dbReference type="Proteomes" id="UP000256913"/>
    </source>
</evidence>
<organism evidence="1 2">
    <name type="scientific">Asanoa ferruginea</name>
    <dbReference type="NCBI Taxonomy" id="53367"/>
    <lineage>
        <taxon>Bacteria</taxon>
        <taxon>Bacillati</taxon>
        <taxon>Actinomycetota</taxon>
        <taxon>Actinomycetes</taxon>
        <taxon>Micromonosporales</taxon>
        <taxon>Micromonosporaceae</taxon>
        <taxon>Asanoa</taxon>
    </lineage>
</organism>
<protein>
    <submittedName>
        <fullName evidence="1">Uncharacterized protein DUF2625</fullName>
    </submittedName>
</protein>
<reference evidence="1 2" key="1">
    <citation type="submission" date="2018-08" db="EMBL/GenBank/DDBJ databases">
        <title>Sequencing the genomes of 1000 actinobacteria strains.</title>
        <authorList>
            <person name="Klenk H.-P."/>
        </authorList>
    </citation>
    <scope>NUCLEOTIDE SEQUENCE [LARGE SCALE GENOMIC DNA]</scope>
    <source>
        <strain evidence="1 2">DSM 44099</strain>
    </source>
</reference>
<accession>A0A3D9ZRD4</accession>
<evidence type="ECO:0000313" key="1">
    <source>
        <dbReference type="EMBL" id="REF99194.1"/>
    </source>
</evidence>
<proteinExistence type="predicted"/>
<sequence>MPIARVRIFDLLWQPDLVDQSAWSDVTAAVAAAPYPIRVLPADPDRATTCSAALGITTRSWLGAVVANAGGLLVDHGWVRVLGCGYDRLPDVVTAAGVLTVGYDVMGGQFAWLQADPNARPTVHYFGPDDLGWLDLEQGYAEWLNAILGGSLTRFYETLRWPGWEAETEGLNLDEGFSVWPPPFTKEGKDVSAASRRPIPMAELVSFYEDAARQLGGPSR</sequence>
<dbReference type="InterPro" id="IPR021239">
    <property type="entry name" value="DUF2625"/>
</dbReference>
<gene>
    <name evidence="1" type="ORF">DFJ67_5221</name>
</gene>
<dbReference type="EMBL" id="QUMQ01000001">
    <property type="protein sequence ID" value="REF99194.1"/>
    <property type="molecule type" value="Genomic_DNA"/>
</dbReference>
<dbReference type="Proteomes" id="UP000256913">
    <property type="component" value="Unassembled WGS sequence"/>
</dbReference>
<dbReference type="OrthoDB" id="1550811at2"/>
<dbReference type="AlphaFoldDB" id="A0A3D9ZRD4"/>
<keyword evidence="2" id="KW-1185">Reference proteome</keyword>
<dbReference type="Pfam" id="PF10946">
    <property type="entry name" value="DUF2625"/>
    <property type="match status" value="1"/>
</dbReference>
<comment type="caution">
    <text evidence="1">The sequence shown here is derived from an EMBL/GenBank/DDBJ whole genome shotgun (WGS) entry which is preliminary data.</text>
</comment>